<dbReference type="RefSeq" id="WP_188779211.1">
    <property type="nucleotide sequence ID" value="NZ_BMKQ01000001.1"/>
</dbReference>
<sequence>MSLLPHPGTGEPFASPVPPGAGWPGDLATPDTRVARTPGGVARLAARASLDEVSARLSVCRACPRLVTWREDAAVTKRASYADEPYWGRPAPGFGSATPSILVVGLAPAAHGGNRTGRNFTGDLSADWLHASLHRTGLAAQPTSTYAGDGQRLEHVRLLNPVRCAPPENRPTPVERDTCAPWMRRELTLLLPSVRAVVCLGAIGWRAAWTALGDAGVDVPRPLPRFGHAVEERAGDLTVVGCYHPSPHNTYTGRLTADMLDAVLRRARGIAGLD</sequence>
<evidence type="ECO:0000313" key="12">
    <source>
        <dbReference type="EMBL" id="GGF42139.1"/>
    </source>
</evidence>
<reference evidence="12" key="2">
    <citation type="submission" date="2020-09" db="EMBL/GenBank/DDBJ databases">
        <authorList>
            <person name="Sun Q."/>
            <person name="Zhou Y."/>
        </authorList>
    </citation>
    <scope>NUCLEOTIDE SEQUENCE</scope>
    <source>
        <strain evidence="12">CGMCC 1.16067</strain>
    </source>
</reference>
<gene>
    <name evidence="12" type="ORF">GCM10011519_14960</name>
</gene>
<name>A0A917BFT2_9ACTN</name>
<keyword evidence="7" id="KW-0234">DNA repair</keyword>
<evidence type="ECO:0000256" key="6">
    <source>
        <dbReference type="ARBA" id="ARBA00023014"/>
    </source>
</evidence>
<evidence type="ECO:0000259" key="11">
    <source>
        <dbReference type="SMART" id="SM00986"/>
    </source>
</evidence>
<keyword evidence="5" id="KW-0408">Iron</keyword>
<comment type="similarity">
    <text evidence="8">Belongs to the uracil-DNA glycosylase (UDG) superfamily. Type 5 (UDGb) family.</text>
</comment>
<evidence type="ECO:0000256" key="1">
    <source>
        <dbReference type="ARBA" id="ARBA00022485"/>
    </source>
</evidence>
<keyword evidence="1" id="KW-0004">4Fe-4S</keyword>
<feature type="region of interest" description="Disordered" evidence="10">
    <location>
        <begin position="1"/>
        <end position="27"/>
    </location>
</feature>
<dbReference type="InterPro" id="IPR044147">
    <property type="entry name" value="UdgB-like"/>
</dbReference>
<evidence type="ECO:0000256" key="4">
    <source>
        <dbReference type="ARBA" id="ARBA00022801"/>
    </source>
</evidence>
<organism evidence="12 13">
    <name type="scientific">Marmoricola endophyticus</name>
    <dbReference type="NCBI Taxonomy" id="2040280"/>
    <lineage>
        <taxon>Bacteria</taxon>
        <taxon>Bacillati</taxon>
        <taxon>Actinomycetota</taxon>
        <taxon>Actinomycetes</taxon>
        <taxon>Propionibacteriales</taxon>
        <taxon>Nocardioidaceae</taxon>
        <taxon>Marmoricola</taxon>
    </lineage>
</organism>
<dbReference type="GO" id="GO:0006284">
    <property type="term" value="P:base-excision repair"/>
    <property type="evidence" value="ECO:0007669"/>
    <property type="project" value="InterPro"/>
</dbReference>
<dbReference type="CDD" id="cd10031">
    <property type="entry name" value="UDG-F5_TTUDGB_like"/>
    <property type="match status" value="1"/>
</dbReference>
<dbReference type="GO" id="GO:0033958">
    <property type="term" value="F:DNA-deoxyinosine glycosylase activity"/>
    <property type="evidence" value="ECO:0007669"/>
    <property type="project" value="InterPro"/>
</dbReference>
<keyword evidence="3" id="KW-0227">DNA damage</keyword>
<dbReference type="GO" id="GO:0051539">
    <property type="term" value="F:4 iron, 4 sulfur cluster binding"/>
    <property type="evidence" value="ECO:0007669"/>
    <property type="project" value="UniProtKB-KW"/>
</dbReference>
<evidence type="ECO:0000313" key="13">
    <source>
        <dbReference type="Proteomes" id="UP000649179"/>
    </source>
</evidence>
<dbReference type="InterPro" id="IPR036895">
    <property type="entry name" value="Uracil-DNA_glycosylase-like_sf"/>
</dbReference>
<proteinExistence type="inferred from homology"/>
<dbReference type="Gene3D" id="3.40.470.10">
    <property type="entry name" value="Uracil-DNA glycosylase-like domain"/>
    <property type="match status" value="1"/>
</dbReference>
<reference evidence="12" key="1">
    <citation type="journal article" date="2014" name="Int. J. Syst. Evol. Microbiol.">
        <title>Complete genome sequence of Corynebacterium casei LMG S-19264T (=DSM 44701T), isolated from a smear-ripened cheese.</title>
        <authorList>
            <consortium name="US DOE Joint Genome Institute (JGI-PGF)"/>
            <person name="Walter F."/>
            <person name="Albersmeier A."/>
            <person name="Kalinowski J."/>
            <person name="Ruckert C."/>
        </authorList>
    </citation>
    <scope>NUCLEOTIDE SEQUENCE</scope>
    <source>
        <strain evidence="12">CGMCC 1.16067</strain>
    </source>
</reference>
<protein>
    <recommendedName>
        <fullName evidence="9">Type-5 uracil-DNA glycosylase</fullName>
    </recommendedName>
</protein>
<accession>A0A917BFT2</accession>
<dbReference type="InterPro" id="IPR051536">
    <property type="entry name" value="UDG_Type-4/5"/>
</dbReference>
<dbReference type="SMART" id="SM00986">
    <property type="entry name" value="UDG"/>
    <property type="match status" value="1"/>
</dbReference>
<dbReference type="EMBL" id="BMKQ01000001">
    <property type="protein sequence ID" value="GGF42139.1"/>
    <property type="molecule type" value="Genomic_DNA"/>
</dbReference>
<dbReference type="GO" id="GO:0046872">
    <property type="term" value="F:metal ion binding"/>
    <property type="evidence" value="ECO:0007669"/>
    <property type="project" value="UniProtKB-KW"/>
</dbReference>
<feature type="domain" description="Uracil-DNA glycosylase-like" evidence="11">
    <location>
        <begin position="92"/>
        <end position="264"/>
    </location>
</feature>
<keyword evidence="13" id="KW-1185">Reference proteome</keyword>
<evidence type="ECO:0000256" key="2">
    <source>
        <dbReference type="ARBA" id="ARBA00022723"/>
    </source>
</evidence>
<keyword evidence="6" id="KW-0411">Iron-sulfur</keyword>
<dbReference type="PANTHER" id="PTHR33693">
    <property type="entry name" value="TYPE-5 URACIL-DNA GLYCOSYLASE"/>
    <property type="match status" value="1"/>
</dbReference>
<dbReference type="Pfam" id="PF03167">
    <property type="entry name" value="UDG"/>
    <property type="match status" value="1"/>
</dbReference>
<evidence type="ECO:0000256" key="8">
    <source>
        <dbReference type="ARBA" id="ARBA00023779"/>
    </source>
</evidence>
<dbReference type="SUPFAM" id="SSF52141">
    <property type="entry name" value="Uracil-DNA glycosylase-like"/>
    <property type="match status" value="1"/>
</dbReference>
<dbReference type="InterPro" id="IPR005122">
    <property type="entry name" value="Uracil-DNA_glycosylase-like"/>
</dbReference>
<evidence type="ECO:0000256" key="10">
    <source>
        <dbReference type="SAM" id="MobiDB-lite"/>
    </source>
</evidence>
<dbReference type="PANTHER" id="PTHR33693:SF3">
    <property type="entry name" value="TYPE-5 URACIL-DNA GLYCOSYLASE"/>
    <property type="match status" value="1"/>
</dbReference>
<dbReference type="GO" id="GO:0004844">
    <property type="term" value="F:uracil DNA N-glycosylase activity"/>
    <property type="evidence" value="ECO:0007669"/>
    <property type="project" value="InterPro"/>
</dbReference>
<keyword evidence="4" id="KW-0378">Hydrolase</keyword>
<evidence type="ECO:0000256" key="7">
    <source>
        <dbReference type="ARBA" id="ARBA00023204"/>
    </source>
</evidence>
<dbReference type="SMART" id="SM00987">
    <property type="entry name" value="UreE_C"/>
    <property type="match status" value="1"/>
</dbReference>
<comment type="caution">
    <text evidence="12">The sequence shown here is derived from an EMBL/GenBank/DDBJ whole genome shotgun (WGS) entry which is preliminary data.</text>
</comment>
<evidence type="ECO:0000256" key="3">
    <source>
        <dbReference type="ARBA" id="ARBA00022763"/>
    </source>
</evidence>
<keyword evidence="2" id="KW-0479">Metal-binding</keyword>
<evidence type="ECO:0000256" key="5">
    <source>
        <dbReference type="ARBA" id="ARBA00023004"/>
    </source>
</evidence>
<dbReference type="Proteomes" id="UP000649179">
    <property type="component" value="Unassembled WGS sequence"/>
</dbReference>
<evidence type="ECO:0000256" key="9">
    <source>
        <dbReference type="ARBA" id="ARBA00023887"/>
    </source>
</evidence>
<dbReference type="AlphaFoldDB" id="A0A917BFT2"/>